<gene>
    <name evidence="1" type="ORF">METZ01_LOCUS28255</name>
</gene>
<organism evidence="1">
    <name type="scientific">marine metagenome</name>
    <dbReference type="NCBI Taxonomy" id="408172"/>
    <lineage>
        <taxon>unclassified sequences</taxon>
        <taxon>metagenomes</taxon>
        <taxon>ecological metagenomes</taxon>
    </lineage>
</organism>
<proteinExistence type="predicted"/>
<accession>A0A381Q7V5</accession>
<evidence type="ECO:0000313" key="1">
    <source>
        <dbReference type="EMBL" id="SUZ75401.1"/>
    </source>
</evidence>
<reference evidence="1" key="1">
    <citation type="submission" date="2018-05" db="EMBL/GenBank/DDBJ databases">
        <authorList>
            <person name="Lanie J.A."/>
            <person name="Ng W.-L."/>
            <person name="Kazmierczak K.M."/>
            <person name="Andrzejewski T.M."/>
            <person name="Davidsen T.M."/>
            <person name="Wayne K.J."/>
            <person name="Tettelin H."/>
            <person name="Glass J.I."/>
            <person name="Rusch D."/>
            <person name="Podicherti R."/>
            <person name="Tsui H.-C.T."/>
            <person name="Winkler M.E."/>
        </authorList>
    </citation>
    <scope>NUCLEOTIDE SEQUENCE</scope>
</reference>
<dbReference type="AlphaFoldDB" id="A0A381Q7V5"/>
<dbReference type="EMBL" id="UINC01001244">
    <property type="protein sequence ID" value="SUZ75401.1"/>
    <property type="molecule type" value="Genomic_DNA"/>
</dbReference>
<feature type="non-terminal residue" evidence="1">
    <location>
        <position position="1"/>
    </location>
</feature>
<protein>
    <submittedName>
        <fullName evidence="1">Uncharacterized protein</fullName>
    </submittedName>
</protein>
<name>A0A381Q7V5_9ZZZZ</name>
<sequence>VLAEAAHQPVNDGADDLEIIVARNDPVEIVGELEQSKA</sequence>